<protein>
    <submittedName>
        <fullName evidence="1">Uncharacterized protein</fullName>
    </submittedName>
</protein>
<name>U9SK82_RHIID</name>
<reference evidence="1" key="1">
    <citation type="submission" date="2013-07" db="EMBL/GenBank/DDBJ databases">
        <title>The genome of an arbuscular mycorrhizal fungus provides insights into the evolution of the oldest plant symbiosis.</title>
        <authorList>
            <consortium name="DOE Joint Genome Institute"/>
            <person name="Tisserant E."/>
            <person name="Malbreil M."/>
            <person name="Kuo A."/>
            <person name="Kohler A."/>
            <person name="Symeonidi A."/>
            <person name="Balestrini R."/>
            <person name="Charron P."/>
            <person name="Duensing N."/>
            <person name="Frei-dit-Frey N."/>
            <person name="Gianinazzi-Pearson V."/>
            <person name="Gilbert B."/>
            <person name="Handa Y."/>
            <person name="Hijri M."/>
            <person name="Kaul R."/>
            <person name="Kawaguchi M."/>
            <person name="Krajinski F."/>
            <person name="Lammers P."/>
            <person name="Lapierre D."/>
            <person name="Masclaux F.G."/>
            <person name="Murat C."/>
            <person name="Morin E."/>
            <person name="Ndikumana S."/>
            <person name="Pagni M."/>
            <person name="Petitpierre D."/>
            <person name="Requena N."/>
            <person name="Rosikiewicz P."/>
            <person name="Riley R."/>
            <person name="Saito K."/>
            <person name="San Clemente H."/>
            <person name="Shapiro H."/>
            <person name="van Tuinen D."/>
            <person name="Becard G."/>
            <person name="Bonfante P."/>
            <person name="Paszkowski U."/>
            <person name="Shachar-Hill Y."/>
            <person name="Young J.P."/>
            <person name="Sanders I.R."/>
            <person name="Henrissat B."/>
            <person name="Rensing S.A."/>
            <person name="Grigoriev I.V."/>
            <person name="Corradi N."/>
            <person name="Roux C."/>
            <person name="Martin F."/>
        </authorList>
    </citation>
    <scope>NUCLEOTIDE SEQUENCE</scope>
    <source>
        <strain evidence="1">DAOM 197198</strain>
    </source>
</reference>
<dbReference type="AlphaFoldDB" id="U9SK82"/>
<evidence type="ECO:0000313" key="1">
    <source>
        <dbReference type="EMBL" id="ERZ96348.1"/>
    </source>
</evidence>
<proteinExistence type="predicted"/>
<dbReference type="EMBL" id="KI300543">
    <property type="protein sequence ID" value="ERZ96348.1"/>
    <property type="molecule type" value="Genomic_DNA"/>
</dbReference>
<accession>U9SK82</accession>
<dbReference type="HOGENOM" id="CLU_2074407_0_0_1"/>
<organism evidence="1">
    <name type="scientific">Rhizophagus irregularis (strain DAOM 181602 / DAOM 197198 / MUCL 43194)</name>
    <name type="common">Arbuscular mycorrhizal fungus</name>
    <name type="synonym">Glomus intraradices</name>
    <dbReference type="NCBI Taxonomy" id="747089"/>
    <lineage>
        <taxon>Eukaryota</taxon>
        <taxon>Fungi</taxon>
        <taxon>Fungi incertae sedis</taxon>
        <taxon>Mucoromycota</taxon>
        <taxon>Glomeromycotina</taxon>
        <taxon>Glomeromycetes</taxon>
        <taxon>Glomerales</taxon>
        <taxon>Glomeraceae</taxon>
        <taxon>Rhizophagus</taxon>
    </lineage>
</organism>
<sequence>MTKFIFYKLENKQSVKICYFPKFTTGKRLDYDATSFKAQSLLFFQIFQRLAQHEDMLTENHYNAYQTLVLSFELPRKLRLTHLVYFLRLLKLITDAHKSLKTNLTLIKIQVNFTSGER</sequence>
<gene>
    <name evidence="1" type="ORF">GLOINDRAFT_89535</name>
</gene>